<proteinExistence type="predicted"/>
<evidence type="ECO:0000313" key="3">
    <source>
        <dbReference type="EMBL" id="EEG06867.1"/>
    </source>
</evidence>
<dbReference type="InterPro" id="IPR040853">
    <property type="entry name" value="RapA2_cadherin-like"/>
</dbReference>
<comment type="caution">
    <text evidence="3">The sequence shown here is derived from an EMBL/GenBank/DDBJ whole genome shotgun (WGS) entry which is preliminary data.</text>
</comment>
<feature type="region of interest" description="Disordered" evidence="1">
    <location>
        <begin position="490"/>
        <end position="531"/>
    </location>
</feature>
<dbReference type="Gene3D" id="2.60.40.10">
    <property type="entry name" value="Immunoglobulins"/>
    <property type="match status" value="1"/>
</dbReference>
<name>B9Z8T4_9NEIS</name>
<reference evidence="3 4" key="1">
    <citation type="submission" date="2009-02" db="EMBL/GenBank/DDBJ databases">
        <title>Sequencing of the draft genome and assembly of Lutiella nitroferrum 2002.</title>
        <authorList>
            <consortium name="US DOE Joint Genome Institute (JGI-PGF)"/>
            <person name="Lucas S."/>
            <person name="Copeland A."/>
            <person name="Lapidus A."/>
            <person name="Glavina del Rio T."/>
            <person name="Tice H."/>
            <person name="Bruce D."/>
            <person name="Goodwin L."/>
            <person name="Pitluck S."/>
            <person name="Larimer F."/>
            <person name="Land M.L."/>
            <person name="Hauser L."/>
            <person name="Coates J.D."/>
        </authorList>
    </citation>
    <scope>NUCLEOTIDE SEQUENCE [LARGE SCALE GENOMIC DNA]</scope>
    <source>
        <strain evidence="3 4">2002</strain>
    </source>
</reference>
<dbReference type="InterPro" id="IPR001343">
    <property type="entry name" value="Hemolysn_Ca-bd"/>
</dbReference>
<feature type="compositionally biased region" description="Polar residues" evidence="1">
    <location>
        <begin position="490"/>
        <end position="516"/>
    </location>
</feature>
<dbReference type="Pfam" id="PF17803">
    <property type="entry name" value="Cadherin_4"/>
    <property type="match status" value="2"/>
</dbReference>
<keyword evidence="4" id="KW-1185">Reference proteome</keyword>
<evidence type="ECO:0000259" key="2">
    <source>
        <dbReference type="Pfam" id="PF17803"/>
    </source>
</evidence>
<feature type="non-terminal residue" evidence="3">
    <location>
        <position position="558"/>
    </location>
</feature>
<feature type="compositionally biased region" description="Low complexity" evidence="1">
    <location>
        <begin position="1"/>
        <end position="17"/>
    </location>
</feature>
<evidence type="ECO:0000313" key="4">
    <source>
        <dbReference type="Proteomes" id="UP000003165"/>
    </source>
</evidence>
<dbReference type="PRINTS" id="PR00313">
    <property type="entry name" value="CABNDNGRPT"/>
</dbReference>
<dbReference type="GO" id="GO:0005509">
    <property type="term" value="F:calcium ion binding"/>
    <property type="evidence" value="ECO:0007669"/>
    <property type="project" value="InterPro"/>
</dbReference>
<dbReference type="AlphaFoldDB" id="B9Z8T4"/>
<dbReference type="Pfam" id="PF00353">
    <property type="entry name" value="HemolysinCabind"/>
    <property type="match status" value="1"/>
</dbReference>
<feature type="region of interest" description="Disordered" evidence="1">
    <location>
        <begin position="389"/>
        <end position="411"/>
    </location>
</feature>
<gene>
    <name evidence="3" type="ORF">FuraDRAFT_3771</name>
</gene>
<protein>
    <submittedName>
        <fullName evidence="3">Outer membrane adhesin like protein</fullName>
    </submittedName>
</protein>
<feature type="domain" description="RapA2 cadherin-like" evidence="2">
    <location>
        <begin position="379"/>
        <end position="448"/>
    </location>
</feature>
<feature type="domain" description="RapA2 cadherin-like" evidence="2">
    <location>
        <begin position="277"/>
        <end position="346"/>
    </location>
</feature>
<accession>B9Z8T4</accession>
<dbReference type="InterPro" id="IPR011049">
    <property type="entry name" value="Serralysin-like_metalloprot_C"/>
</dbReference>
<organism evidence="3 4">
    <name type="scientific">Pseudogulbenkiania ferrooxidans 2002</name>
    <dbReference type="NCBI Taxonomy" id="279714"/>
    <lineage>
        <taxon>Bacteria</taxon>
        <taxon>Pseudomonadati</taxon>
        <taxon>Pseudomonadota</taxon>
        <taxon>Betaproteobacteria</taxon>
        <taxon>Neisseriales</taxon>
        <taxon>Chromobacteriaceae</taxon>
        <taxon>Pseudogulbenkiania</taxon>
    </lineage>
</organism>
<dbReference type="Proteomes" id="UP000003165">
    <property type="component" value="Unassembled WGS sequence"/>
</dbReference>
<feature type="region of interest" description="Disordered" evidence="1">
    <location>
        <begin position="1"/>
        <end position="22"/>
    </location>
</feature>
<dbReference type="InterPro" id="IPR013783">
    <property type="entry name" value="Ig-like_fold"/>
</dbReference>
<dbReference type="NCBIfam" id="TIGR01965">
    <property type="entry name" value="VCBS_repeat"/>
    <property type="match status" value="3"/>
</dbReference>
<dbReference type="EMBL" id="ACIS01000014">
    <property type="protein sequence ID" value="EEG06867.1"/>
    <property type="molecule type" value="Genomic_DNA"/>
</dbReference>
<dbReference type="PROSITE" id="PS00330">
    <property type="entry name" value="HEMOLYSIN_CALCIUM"/>
    <property type="match status" value="3"/>
</dbReference>
<dbReference type="eggNOG" id="COG2931">
    <property type="taxonomic scope" value="Bacteria"/>
</dbReference>
<sequence length="558" mass="56459">MATSSDTTVVGTSSADTLNGGAGNDVLSGGAGNDFLNGGAGSDTLDGGSGSDLLNGGSGNDTLIYTLSENSGSTDIYTGGSGIDTVQLNLTSSEWLSNTVQQEVARYVQHLASVKTNINTGEVSNGTASDFTFDFGNGTKLTVSMMEKLDVWVNGAAIDFHKPVISTADSSGGVIEDASHPMLSTSGNISFFDVDLSQTHSVSVQSDSGNSLGGALTATLTDSALGDGAGKVTWSYSLADGTDGVAGTVQSMAAGESATETFTIVITDSSGKQVAQDVTITLTGTNDAPVVSGHISGQGIEDGSSFAINLLADASDIDHGAVLHVEGLNSLPDGVSLSGSTLTVDPGNAAFQHLAEGQVELITLNYQVVDEHGAWADETAEITVTGTNDAASMSGDQTGALGEDSVTPATGSLTVSDVDDGQAHTQTASNQASALGHYSVDVDGNWSYVVDNAAVQHLAAGTSTTDSFTVTSTDGTASKVVTITINGANDSASMSGDQAGTLSEDSVTPATGTLTVSDVDDGQRTPRPPAIKPAHWATTRWMWTATGATWSTTRRCST</sequence>
<dbReference type="InterPro" id="IPR010221">
    <property type="entry name" value="VCBS_dom"/>
</dbReference>
<dbReference type="InterPro" id="IPR018511">
    <property type="entry name" value="Hemolysin-typ_Ca-bd_CS"/>
</dbReference>
<dbReference type="SUPFAM" id="SSF51120">
    <property type="entry name" value="beta-Roll"/>
    <property type="match status" value="1"/>
</dbReference>
<dbReference type="Gene3D" id="2.150.10.10">
    <property type="entry name" value="Serralysin-like metalloprotease, C-terminal"/>
    <property type="match status" value="1"/>
</dbReference>
<evidence type="ECO:0000256" key="1">
    <source>
        <dbReference type="SAM" id="MobiDB-lite"/>
    </source>
</evidence>